<organism evidence="5 6">
    <name type="scientific">Petromyces alliaceus</name>
    <name type="common">Aspergillus alliaceus</name>
    <dbReference type="NCBI Taxonomy" id="209559"/>
    <lineage>
        <taxon>Eukaryota</taxon>
        <taxon>Fungi</taxon>
        <taxon>Dikarya</taxon>
        <taxon>Ascomycota</taxon>
        <taxon>Pezizomycotina</taxon>
        <taxon>Eurotiomycetes</taxon>
        <taxon>Eurotiomycetidae</taxon>
        <taxon>Eurotiales</taxon>
        <taxon>Aspergillaceae</taxon>
        <taxon>Aspergillus</taxon>
        <taxon>Aspergillus subgen. Circumdati</taxon>
    </lineage>
</organism>
<evidence type="ECO:0000256" key="3">
    <source>
        <dbReference type="SAM" id="SignalP"/>
    </source>
</evidence>
<reference evidence="5 6" key="1">
    <citation type="submission" date="2019-04" db="EMBL/GenBank/DDBJ databases">
        <title>Aspergillus burnettii sp. nov., novel species from soil in southeast Queensland.</title>
        <authorList>
            <person name="Gilchrist C.L.M."/>
            <person name="Pitt J.I."/>
            <person name="Lange L."/>
            <person name="Lacey H.J."/>
            <person name="Vuong D."/>
            <person name="Midgley D.J."/>
            <person name="Greenfield P."/>
            <person name="Bradbury M."/>
            <person name="Lacey E."/>
            <person name="Busk P.K."/>
            <person name="Pilgaard B."/>
            <person name="Chooi Y.H."/>
            <person name="Piggott A.M."/>
        </authorList>
    </citation>
    <scope>NUCLEOTIDE SEQUENCE [LARGE SCALE GENOMIC DNA]</scope>
    <source>
        <strain evidence="5 6">FRR 5400</strain>
    </source>
</reference>
<gene>
    <name evidence="5" type="ORF">ETB97_003503</name>
</gene>
<proteinExistence type="inferred from homology"/>
<dbReference type="GO" id="GO:0030170">
    <property type="term" value="F:pyridoxal phosphate binding"/>
    <property type="evidence" value="ECO:0007669"/>
    <property type="project" value="InterPro"/>
</dbReference>
<dbReference type="InterPro" id="IPR004838">
    <property type="entry name" value="NHTrfase_class1_PyrdxlP-BS"/>
</dbReference>
<dbReference type="InterPro" id="IPR015424">
    <property type="entry name" value="PyrdxlP-dep_Trfase"/>
</dbReference>
<keyword evidence="3" id="KW-0732">Signal</keyword>
<protein>
    <recommendedName>
        <fullName evidence="4">Aminotransferase class I/classII large domain-containing protein</fullName>
    </recommendedName>
</protein>
<dbReference type="SUPFAM" id="SSF53383">
    <property type="entry name" value="PLP-dependent transferases"/>
    <property type="match status" value="1"/>
</dbReference>
<name>A0A8H6A027_PETAA</name>
<dbReference type="GO" id="GO:0008483">
    <property type="term" value="F:transaminase activity"/>
    <property type="evidence" value="ECO:0007669"/>
    <property type="project" value="TreeGrafter"/>
</dbReference>
<evidence type="ECO:0000259" key="4">
    <source>
        <dbReference type="Pfam" id="PF00155"/>
    </source>
</evidence>
<dbReference type="GO" id="GO:0006520">
    <property type="term" value="P:amino acid metabolic process"/>
    <property type="evidence" value="ECO:0007669"/>
    <property type="project" value="TreeGrafter"/>
</dbReference>
<dbReference type="Gene3D" id="3.40.640.10">
    <property type="entry name" value="Type I PLP-dependent aspartate aminotransferase-like (Major domain)"/>
    <property type="match status" value="1"/>
</dbReference>
<comment type="similarity">
    <text evidence="1">Belongs to the class-I pyridoxal-phosphate-dependent aminotransferase family.</text>
</comment>
<keyword evidence="6" id="KW-1185">Reference proteome</keyword>
<feature type="chain" id="PRO_5034293014" description="Aminotransferase class I/classII large domain-containing protein" evidence="3">
    <location>
        <begin position="20"/>
        <end position="462"/>
    </location>
</feature>
<evidence type="ECO:0000313" key="6">
    <source>
        <dbReference type="Proteomes" id="UP000541154"/>
    </source>
</evidence>
<evidence type="ECO:0000313" key="5">
    <source>
        <dbReference type="EMBL" id="KAF5859012.1"/>
    </source>
</evidence>
<dbReference type="EMBL" id="SPNV01000182">
    <property type="protein sequence ID" value="KAF5859012.1"/>
    <property type="molecule type" value="Genomic_DNA"/>
</dbReference>
<feature type="domain" description="Aminotransferase class I/classII large" evidence="4">
    <location>
        <begin position="104"/>
        <end position="446"/>
    </location>
</feature>
<dbReference type="PROSITE" id="PS00105">
    <property type="entry name" value="AA_TRANSFER_CLASS_1"/>
    <property type="match status" value="1"/>
</dbReference>
<feature type="signal peptide" evidence="3">
    <location>
        <begin position="1"/>
        <end position="19"/>
    </location>
</feature>
<dbReference type="Gene3D" id="3.90.1150.10">
    <property type="entry name" value="Aspartate Aminotransferase, domain 1"/>
    <property type="match status" value="1"/>
</dbReference>
<comment type="caution">
    <text evidence="5">The sequence shown here is derived from an EMBL/GenBank/DDBJ whole genome shotgun (WGS) entry which is preliminary data.</text>
</comment>
<dbReference type="Proteomes" id="UP000541154">
    <property type="component" value="Unassembled WGS sequence"/>
</dbReference>
<keyword evidence="2" id="KW-0663">Pyridoxal phosphate</keyword>
<dbReference type="CDD" id="cd00609">
    <property type="entry name" value="AAT_like"/>
    <property type="match status" value="1"/>
</dbReference>
<dbReference type="AlphaFoldDB" id="A0A8H6A027"/>
<dbReference type="InterPro" id="IPR050478">
    <property type="entry name" value="Ethylene_sulfur-biosynth"/>
</dbReference>
<sequence length="462" mass="51906">MRILSHLLALSTCCWYVAAVEPTQSDHLSNRSTVAIKDIQGWKILNDTVLSKPYDPDRYPQGIINLGLAENWLIQTNLSNFLKENVRFTIDPLFHLTYGQGPAASPRLRKALADFFNANFSPRQKVSEYEIIVASGVTSLIDSIAWTTCNVNEGIIIPQPLYNGFPTDIHLRSQAKLIPASFLWDNQTYSLDKVFDPTANRESLERAWNTSTTKIRGVVIANPHNPLGRCYSKEALIEIARFCGQNNIHFISDEIYANSVFEVPKNSTAPPFTSVLSLDLDGIIDPNLVHVLYGMSKDFGASGLRLGVLHSRNEQLIQAAYGVNLFSWPSYLAQDMWARLLEDTGKTQYFLNLNRERLAKSYKIVTSWLDLQGIEYYTDGNAGLFVWSRIFRSNIPDPNTFLKNCQKHGVNVGNGQNFLAESGQTGWYRITFSYPPSMLKLGLDRLNETLHDPSLGGNATSK</sequence>
<dbReference type="InterPro" id="IPR015421">
    <property type="entry name" value="PyrdxlP-dep_Trfase_major"/>
</dbReference>
<dbReference type="Pfam" id="PF00155">
    <property type="entry name" value="Aminotran_1_2"/>
    <property type="match status" value="1"/>
</dbReference>
<evidence type="ECO:0000256" key="2">
    <source>
        <dbReference type="ARBA" id="ARBA00022898"/>
    </source>
</evidence>
<dbReference type="PRINTS" id="PR00753">
    <property type="entry name" value="ACCSYNTHASE"/>
</dbReference>
<dbReference type="InterPro" id="IPR015422">
    <property type="entry name" value="PyrdxlP-dep_Trfase_small"/>
</dbReference>
<dbReference type="PANTHER" id="PTHR43795">
    <property type="entry name" value="BIFUNCTIONAL ASPARTATE AMINOTRANSFERASE AND GLUTAMATE/ASPARTATE-PREPHENATE AMINOTRANSFERASE-RELATED"/>
    <property type="match status" value="1"/>
</dbReference>
<evidence type="ECO:0000256" key="1">
    <source>
        <dbReference type="ARBA" id="ARBA00007441"/>
    </source>
</evidence>
<dbReference type="PANTHER" id="PTHR43795:SF39">
    <property type="entry name" value="AMINOTRANSFERASE CLASS I_CLASSII DOMAIN-CONTAINING PROTEIN"/>
    <property type="match status" value="1"/>
</dbReference>
<accession>A0A8H6A027</accession>
<dbReference type="InterPro" id="IPR004839">
    <property type="entry name" value="Aminotransferase_I/II_large"/>
</dbReference>